<name>A0A444VT68_9FLAO</name>
<dbReference type="AlphaFoldDB" id="A0A444VT68"/>
<dbReference type="Proteomes" id="UP000290433">
    <property type="component" value="Unassembled WGS sequence"/>
</dbReference>
<dbReference type="OrthoDB" id="1375823at2"/>
<reference evidence="2 3" key="1">
    <citation type="submission" date="2014-12" db="EMBL/GenBank/DDBJ databases">
        <title>Genome sequence of Flavobacterium anhuiense RCM74.</title>
        <authorList>
            <person name="Kim J.F."/>
            <person name="Song J.Y."/>
            <person name="Kwak M.-J."/>
            <person name="Lee S.-W."/>
        </authorList>
    </citation>
    <scope>NUCLEOTIDE SEQUENCE [LARGE SCALE GENOMIC DNA]</scope>
    <source>
        <strain evidence="2 3">RCM74</strain>
    </source>
</reference>
<feature type="transmembrane region" description="Helical" evidence="1">
    <location>
        <begin position="20"/>
        <end position="38"/>
    </location>
</feature>
<dbReference type="RefSeq" id="WP_129748970.1">
    <property type="nucleotide sequence ID" value="NZ_JUIV01000026.1"/>
</dbReference>
<feature type="transmembrane region" description="Helical" evidence="1">
    <location>
        <begin position="50"/>
        <end position="67"/>
    </location>
</feature>
<comment type="caution">
    <text evidence="2">The sequence shown here is derived from an EMBL/GenBank/DDBJ whole genome shotgun (WGS) entry which is preliminary data.</text>
</comment>
<evidence type="ECO:0000313" key="3">
    <source>
        <dbReference type="Proteomes" id="UP000290433"/>
    </source>
</evidence>
<proteinExistence type="predicted"/>
<dbReference type="EMBL" id="JUIV01000026">
    <property type="protein sequence ID" value="RYJ36646.1"/>
    <property type="molecule type" value="Genomic_DNA"/>
</dbReference>
<keyword evidence="1" id="KW-0812">Transmembrane</keyword>
<protein>
    <submittedName>
        <fullName evidence="2">Uncharacterized protein</fullName>
    </submittedName>
</protein>
<accession>A0A444VT68</accession>
<sequence>MTSKTKKYIIENLKWPITNLDYLGKYFIMFFPFIMIYAGLGKSTDNNVELNLIGAGIISFIYIIYRIESERKFRELLFKKDLSTLEIGKLLEKNGWILTNWSDGVIQLRTNSSYSYESQTVTIIRITKEKILVNTQPNGRPPFTFFKDKLNYNQVKSVLNN</sequence>
<keyword evidence="1" id="KW-1133">Transmembrane helix</keyword>
<evidence type="ECO:0000256" key="1">
    <source>
        <dbReference type="SAM" id="Phobius"/>
    </source>
</evidence>
<gene>
    <name evidence="2" type="ORF">NU08_4325</name>
</gene>
<keyword evidence="1" id="KW-0472">Membrane</keyword>
<organism evidence="2 3">
    <name type="scientific">Flavobacterium anhuiense</name>
    <dbReference type="NCBI Taxonomy" id="459526"/>
    <lineage>
        <taxon>Bacteria</taxon>
        <taxon>Pseudomonadati</taxon>
        <taxon>Bacteroidota</taxon>
        <taxon>Flavobacteriia</taxon>
        <taxon>Flavobacteriales</taxon>
        <taxon>Flavobacteriaceae</taxon>
        <taxon>Flavobacterium</taxon>
    </lineage>
</organism>
<evidence type="ECO:0000313" key="2">
    <source>
        <dbReference type="EMBL" id="RYJ36646.1"/>
    </source>
</evidence>